<evidence type="ECO:0000313" key="2">
    <source>
        <dbReference type="Proteomes" id="UP000030528"/>
    </source>
</evidence>
<gene>
    <name evidence="1" type="ORF">N781_00630</name>
</gene>
<proteinExistence type="predicted"/>
<evidence type="ECO:0000313" key="1">
    <source>
        <dbReference type="EMBL" id="KGX94055.1"/>
    </source>
</evidence>
<sequence length="49" mass="5693">MTKRHYEQLNQETLIHILEQVKQQGEGSDQRDIQTVIQDLSKKLAQSVS</sequence>
<accession>A0A0A5GSE3</accession>
<protein>
    <submittedName>
        <fullName evidence="1">Uncharacterized protein</fullName>
    </submittedName>
</protein>
<name>A0A0A5GSE3_9BACI</name>
<reference evidence="1 2" key="1">
    <citation type="submission" date="2013-08" db="EMBL/GenBank/DDBJ databases">
        <authorList>
            <person name="Huang J."/>
            <person name="Wang G."/>
        </authorList>
    </citation>
    <scope>NUCLEOTIDE SEQUENCE [LARGE SCALE GENOMIC DNA]</scope>
    <source>
        <strain evidence="1 2">JSM 076056</strain>
    </source>
</reference>
<organism evidence="1 2">
    <name type="scientific">Pontibacillus halophilus JSM 076056 = DSM 19796</name>
    <dbReference type="NCBI Taxonomy" id="1385510"/>
    <lineage>
        <taxon>Bacteria</taxon>
        <taxon>Bacillati</taxon>
        <taxon>Bacillota</taxon>
        <taxon>Bacilli</taxon>
        <taxon>Bacillales</taxon>
        <taxon>Bacillaceae</taxon>
        <taxon>Pontibacillus</taxon>
    </lineage>
</organism>
<dbReference type="EMBL" id="AVPE01000001">
    <property type="protein sequence ID" value="KGX94055.1"/>
    <property type="molecule type" value="Genomic_DNA"/>
</dbReference>
<dbReference type="RefSeq" id="WP_154655157.1">
    <property type="nucleotide sequence ID" value="NZ_AULI01000001.1"/>
</dbReference>
<comment type="caution">
    <text evidence="1">The sequence shown here is derived from an EMBL/GenBank/DDBJ whole genome shotgun (WGS) entry which is preliminary data.</text>
</comment>
<dbReference type="AlphaFoldDB" id="A0A0A5GSE3"/>
<keyword evidence="2" id="KW-1185">Reference proteome</keyword>
<dbReference type="Proteomes" id="UP000030528">
    <property type="component" value="Unassembled WGS sequence"/>
</dbReference>